<dbReference type="InterPro" id="IPR012506">
    <property type="entry name" value="TMEM86B-like"/>
</dbReference>
<protein>
    <submittedName>
        <fullName evidence="7">Lysoplasmalogenase</fullName>
    </submittedName>
</protein>
<evidence type="ECO:0000313" key="8">
    <source>
        <dbReference type="Proteomes" id="UP001589645"/>
    </source>
</evidence>
<evidence type="ECO:0000256" key="1">
    <source>
        <dbReference type="ARBA" id="ARBA00004141"/>
    </source>
</evidence>
<name>A0ABV5HT74_9VIBR</name>
<keyword evidence="4 6" id="KW-1133">Transmembrane helix</keyword>
<feature type="transmembrane region" description="Helical" evidence="6">
    <location>
        <begin position="100"/>
        <end position="119"/>
    </location>
</feature>
<keyword evidence="3 6" id="KW-0812">Transmembrane</keyword>
<keyword evidence="5 6" id="KW-0472">Membrane</keyword>
<evidence type="ECO:0000256" key="5">
    <source>
        <dbReference type="ARBA" id="ARBA00023136"/>
    </source>
</evidence>
<gene>
    <name evidence="7" type="ORF">ACFFUV_21120</name>
</gene>
<evidence type="ECO:0000256" key="6">
    <source>
        <dbReference type="SAM" id="Phobius"/>
    </source>
</evidence>
<sequence>MWSWLSVALSGFISISANQRNQKIQAAIFQAFSFVLLLTMVAFRHELDAPALWIAVGLLISVIADSLYILKRHLKLSFVAFLLAQLSYSKSFWLQLSGDIVWWVPSMLFAGGIVVFFLFLPKIDRLIFPVAIMGMMLLQLNWAAGQVWLITPTIATAMGMLGTMVLAISAGLLAVHDHRRTFKAGQYWISGSYLLAHSLITASLII</sequence>
<accession>A0ABV5HT74</accession>
<comment type="similarity">
    <text evidence="2">Belongs to the TMEM86 family.</text>
</comment>
<comment type="subcellular location">
    <subcellularLocation>
        <location evidence="1">Membrane</location>
        <topology evidence="1">Multi-pass membrane protein</topology>
    </subcellularLocation>
</comment>
<proteinExistence type="inferred from homology"/>
<evidence type="ECO:0000256" key="2">
    <source>
        <dbReference type="ARBA" id="ARBA00007375"/>
    </source>
</evidence>
<feature type="transmembrane region" description="Helical" evidence="6">
    <location>
        <begin position="51"/>
        <end position="69"/>
    </location>
</feature>
<dbReference type="Pfam" id="PF07947">
    <property type="entry name" value="YhhN"/>
    <property type="match status" value="1"/>
</dbReference>
<reference evidence="7 8" key="1">
    <citation type="submission" date="2024-09" db="EMBL/GenBank/DDBJ databases">
        <authorList>
            <person name="Sun Q."/>
            <person name="Mori K."/>
        </authorList>
    </citation>
    <scope>NUCLEOTIDE SEQUENCE [LARGE SCALE GENOMIC DNA]</scope>
    <source>
        <strain evidence="7 8">CECT 8064</strain>
    </source>
</reference>
<evidence type="ECO:0000256" key="4">
    <source>
        <dbReference type="ARBA" id="ARBA00022989"/>
    </source>
</evidence>
<dbReference type="EMBL" id="JBHMEP010000013">
    <property type="protein sequence ID" value="MFB9137467.1"/>
    <property type="molecule type" value="Genomic_DNA"/>
</dbReference>
<feature type="transmembrane region" description="Helical" evidence="6">
    <location>
        <begin position="26"/>
        <end position="45"/>
    </location>
</feature>
<evidence type="ECO:0000313" key="7">
    <source>
        <dbReference type="EMBL" id="MFB9137467.1"/>
    </source>
</evidence>
<organism evidence="7 8">
    <name type="scientific">Vibrio olivae</name>
    <dbReference type="NCBI Taxonomy" id="1243002"/>
    <lineage>
        <taxon>Bacteria</taxon>
        <taxon>Pseudomonadati</taxon>
        <taxon>Pseudomonadota</taxon>
        <taxon>Gammaproteobacteria</taxon>
        <taxon>Vibrionales</taxon>
        <taxon>Vibrionaceae</taxon>
        <taxon>Vibrio</taxon>
    </lineage>
</organism>
<dbReference type="Proteomes" id="UP001589645">
    <property type="component" value="Unassembled WGS sequence"/>
</dbReference>
<feature type="transmembrane region" description="Helical" evidence="6">
    <location>
        <begin position="126"/>
        <end position="144"/>
    </location>
</feature>
<dbReference type="RefSeq" id="WP_390197148.1">
    <property type="nucleotide sequence ID" value="NZ_JBHMEP010000013.1"/>
</dbReference>
<comment type="caution">
    <text evidence="7">The sequence shown here is derived from an EMBL/GenBank/DDBJ whole genome shotgun (WGS) entry which is preliminary data.</text>
</comment>
<keyword evidence="8" id="KW-1185">Reference proteome</keyword>
<feature type="transmembrane region" description="Helical" evidence="6">
    <location>
        <begin position="150"/>
        <end position="175"/>
    </location>
</feature>
<evidence type="ECO:0000256" key="3">
    <source>
        <dbReference type="ARBA" id="ARBA00022692"/>
    </source>
</evidence>